<reference evidence="2 3" key="1">
    <citation type="journal article" date="2014" name="Int. J. Syst. Evol. Microbiol.">
        <title>Complete genome sequence of Corynebacterium casei LMG S-19264T (=DSM 44701T), isolated from a smear-ripened cheese.</title>
        <authorList>
            <consortium name="US DOE Joint Genome Institute (JGI-PGF)"/>
            <person name="Walter F."/>
            <person name="Albersmeier A."/>
            <person name="Kalinowski J."/>
            <person name="Ruckert C."/>
        </authorList>
    </citation>
    <scope>NUCLEOTIDE SEQUENCE [LARGE SCALE GENOMIC DNA]</scope>
    <source>
        <strain evidence="2 3">IBRC-M 10912</strain>
    </source>
</reference>
<dbReference type="Proteomes" id="UP001595821">
    <property type="component" value="Unassembled WGS sequence"/>
</dbReference>
<accession>A0ABD5P1X6</accession>
<organism evidence="2 3">
    <name type="scientific">Natribaculum luteum</name>
    <dbReference type="NCBI Taxonomy" id="1586232"/>
    <lineage>
        <taxon>Archaea</taxon>
        <taxon>Methanobacteriati</taxon>
        <taxon>Methanobacteriota</taxon>
        <taxon>Stenosarchaea group</taxon>
        <taxon>Halobacteria</taxon>
        <taxon>Halobacteriales</taxon>
        <taxon>Natrialbaceae</taxon>
        <taxon>Natribaculum</taxon>
    </lineage>
</organism>
<name>A0ABD5P1X6_9EURY</name>
<evidence type="ECO:0000313" key="3">
    <source>
        <dbReference type="Proteomes" id="UP001595821"/>
    </source>
</evidence>
<comment type="caution">
    <text evidence="2">The sequence shown here is derived from an EMBL/GenBank/DDBJ whole genome shotgun (WGS) entry which is preliminary data.</text>
</comment>
<gene>
    <name evidence="2" type="ORF">ACFOZ7_14295</name>
</gene>
<dbReference type="GeneID" id="71855893"/>
<feature type="region of interest" description="Disordered" evidence="1">
    <location>
        <begin position="1"/>
        <end position="22"/>
    </location>
</feature>
<dbReference type="EMBL" id="JBHSDJ010000114">
    <property type="protein sequence ID" value="MFC4248090.1"/>
    <property type="molecule type" value="Genomic_DNA"/>
</dbReference>
<proteinExistence type="predicted"/>
<feature type="compositionally biased region" description="Basic and acidic residues" evidence="1">
    <location>
        <begin position="1"/>
        <end position="14"/>
    </location>
</feature>
<protein>
    <submittedName>
        <fullName evidence="2">Uncharacterized protein</fullName>
    </submittedName>
</protein>
<evidence type="ECO:0000313" key="2">
    <source>
        <dbReference type="EMBL" id="MFC4248090.1"/>
    </source>
</evidence>
<sequence>MKRNSEVDFGHESRSIPAIPHSEHADVIDSSEIAGDDQPRALAAIIDGLRTAGAERIGIVVEDESGHQYLENGELLLEVKTIYDHWGMEERLRRRLEAVGDTVRWNGRVYDFDARVGPETVATDSLILYGRFRDHRGNTRTEGSVDVTRRDETPS</sequence>
<dbReference type="AlphaFoldDB" id="A0ABD5P1X6"/>
<dbReference type="RefSeq" id="WP_246975972.1">
    <property type="nucleotide sequence ID" value="NZ_CP095398.1"/>
</dbReference>
<evidence type="ECO:0000256" key="1">
    <source>
        <dbReference type="SAM" id="MobiDB-lite"/>
    </source>
</evidence>